<dbReference type="Gene3D" id="2.60.40.10">
    <property type="entry name" value="Immunoglobulins"/>
    <property type="match status" value="1"/>
</dbReference>
<comment type="caution">
    <text evidence="4">The sequence shown here is derived from an EMBL/GenBank/DDBJ whole genome shotgun (WGS) entry which is preliminary data.</text>
</comment>
<gene>
    <name evidence="4" type="ORF">BLNAU_10372</name>
</gene>
<dbReference type="PANTHER" id="PTHR10343">
    <property type="entry name" value="5'-AMP-ACTIVATED PROTEIN KINASE , BETA SUBUNIT"/>
    <property type="match status" value="1"/>
</dbReference>
<evidence type="ECO:0000256" key="1">
    <source>
        <dbReference type="ARBA" id="ARBA00010926"/>
    </source>
</evidence>
<keyword evidence="5" id="KW-1185">Reference proteome</keyword>
<dbReference type="EMBL" id="JARBJD010000075">
    <property type="protein sequence ID" value="KAK2954716.1"/>
    <property type="molecule type" value="Genomic_DNA"/>
</dbReference>
<dbReference type="InterPro" id="IPR032640">
    <property type="entry name" value="AMPK1_CBM"/>
</dbReference>
<proteinExistence type="inferred from homology"/>
<feature type="domain" description="AMP-activated protein kinase glycogen-binding" evidence="3">
    <location>
        <begin position="190"/>
        <end position="234"/>
    </location>
</feature>
<evidence type="ECO:0000259" key="3">
    <source>
        <dbReference type="Pfam" id="PF16561"/>
    </source>
</evidence>
<feature type="domain" description="AMP-activated protein kinase glycogen-binding" evidence="3">
    <location>
        <begin position="101"/>
        <end position="132"/>
    </location>
</feature>
<name>A0ABQ9XTA4_9EUKA</name>
<reference evidence="4 5" key="1">
    <citation type="journal article" date="2022" name="bioRxiv">
        <title>Genomics of Preaxostyla Flagellates Illuminates Evolutionary Transitions and the Path Towards Mitochondrial Loss.</title>
        <authorList>
            <person name="Novak L.V.F."/>
            <person name="Treitli S.C."/>
            <person name="Pyrih J."/>
            <person name="Halakuc P."/>
            <person name="Pipaliya S.V."/>
            <person name="Vacek V."/>
            <person name="Brzon O."/>
            <person name="Soukal P."/>
            <person name="Eme L."/>
            <person name="Dacks J.B."/>
            <person name="Karnkowska A."/>
            <person name="Elias M."/>
            <person name="Hampl V."/>
        </authorList>
    </citation>
    <scope>NUCLEOTIDE SEQUENCE [LARGE SCALE GENOMIC DNA]</scope>
    <source>
        <strain evidence="4">NAU3</strain>
        <tissue evidence="4">Gut</tissue>
    </source>
</reference>
<dbReference type="Proteomes" id="UP001281761">
    <property type="component" value="Unassembled WGS sequence"/>
</dbReference>
<evidence type="ECO:0000313" key="4">
    <source>
        <dbReference type="EMBL" id="KAK2954716.1"/>
    </source>
</evidence>
<feature type="compositionally biased region" description="Basic and acidic residues" evidence="2">
    <location>
        <begin position="7"/>
        <end position="19"/>
    </location>
</feature>
<feature type="region of interest" description="Disordered" evidence="2">
    <location>
        <begin position="1"/>
        <end position="22"/>
    </location>
</feature>
<evidence type="ECO:0000313" key="5">
    <source>
        <dbReference type="Proteomes" id="UP001281761"/>
    </source>
</evidence>
<dbReference type="InterPro" id="IPR050827">
    <property type="entry name" value="CRP1_MDG1_kinase"/>
</dbReference>
<dbReference type="PANTHER" id="PTHR10343:SF84">
    <property type="entry name" value="5'-AMP-ACTIVATED PROTEIN KINASE SUBUNIT BETA-1"/>
    <property type="match status" value="1"/>
</dbReference>
<sequence length="490" mass="56181">MGGCCDPPEKEDRELRYAKSPEQTFNAKEYNRLMAENDERLFSELEAELPNPLSQKHEKIEPTDEIEDSDDSDFYAQDKITTTPHEEDSAPGAGESEPGLVPVTFTWEYGAMKSVYVCGSFNRWATKMKLEQIPFIEDDLSGPSDEIIADGRIAPERVKEIRAGIESSRKKVEKGQKWHSIASKGEAWVKTWSTDLSIPAGQYYYKYVVDGEWRIDPNAVTGLDGNGKEVNVLVARYQPRYKLQAPVNYQNTLVTNKQTALGHQFMGRMEFGPAQQHPTEVIESLGERIPSPSTLKEWASNIVSIPYEFGGEWKDGRGVLERRVERLTEDWRTKVKYIQKSVLEKITAEEEERREREKDRMMKEDGIVLREIRSSLIQHNSDRKMVPLDIVCVNHIFIQNWPFHSKACLKERGVARSLSLRNRSQEQGTESFSGDFSPLNLRVLKTNMTIMKKGHMISLHLYAPVLNPREKEREYRAKSLLETLVSNPHG</sequence>
<dbReference type="SUPFAM" id="SSF81296">
    <property type="entry name" value="E set domains"/>
    <property type="match status" value="1"/>
</dbReference>
<protein>
    <recommendedName>
        <fullName evidence="3">AMP-activated protein kinase glycogen-binding domain-containing protein</fullName>
    </recommendedName>
</protein>
<feature type="compositionally biased region" description="Acidic residues" evidence="2">
    <location>
        <begin position="63"/>
        <end position="72"/>
    </location>
</feature>
<dbReference type="InterPro" id="IPR014756">
    <property type="entry name" value="Ig_E-set"/>
</dbReference>
<feature type="region of interest" description="Disordered" evidence="2">
    <location>
        <begin position="44"/>
        <end position="72"/>
    </location>
</feature>
<organism evidence="4 5">
    <name type="scientific">Blattamonas nauphoetae</name>
    <dbReference type="NCBI Taxonomy" id="2049346"/>
    <lineage>
        <taxon>Eukaryota</taxon>
        <taxon>Metamonada</taxon>
        <taxon>Preaxostyla</taxon>
        <taxon>Oxymonadida</taxon>
        <taxon>Blattamonas</taxon>
    </lineage>
</organism>
<comment type="similarity">
    <text evidence="1">Belongs to the 5'-AMP-activated protein kinase beta subunit family.</text>
</comment>
<dbReference type="Pfam" id="PF16561">
    <property type="entry name" value="AMPK1_CBM"/>
    <property type="match status" value="2"/>
</dbReference>
<dbReference type="CDD" id="cd02859">
    <property type="entry name" value="E_set_AMPKbeta_like_N"/>
    <property type="match status" value="1"/>
</dbReference>
<evidence type="ECO:0000256" key="2">
    <source>
        <dbReference type="SAM" id="MobiDB-lite"/>
    </source>
</evidence>
<dbReference type="InterPro" id="IPR013783">
    <property type="entry name" value="Ig-like_fold"/>
</dbReference>
<accession>A0ABQ9XTA4</accession>